<name>Q9X045_THEMA</name>
<dbReference type="GO" id="GO:0046872">
    <property type="term" value="F:metal ion binding"/>
    <property type="evidence" value="ECO:0007669"/>
    <property type="project" value="UniProtKB-KW"/>
</dbReference>
<keyword evidence="6" id="KW-0479">Metal-binding</keyword>
<dbReference type="CDD" id="cd01335">
    <property type="entry name" value="Radical_SAM"/>
    <property type="match status" value="1"/>
</dbReference>
<dbReference type="PATRIC" id="fig|243274.5.peg.962"/>
<dbReference type="InterPro" id="IPR016771">
    <property type="entry name" value="Fe-S_OxRdtase_rSAM_TM0948_prd"/>
</dbReference>
<comment type="pathway">
    <text evidence="2">Cofactor biosynthesis; Fe-Mo cofactor biosynthesis.</text>
</comment>
<dbReference type="GO" id="GO:0051539">
    <property type="term" value="F:4 iron, 4 sulfur cluster binding"/>
    <property type="evidence" value="ECO:0007669"/>
    <property type="project" value="UniProtKB-KW"/>
</dbReference>
<dbReference type="PIRSF" id="PIRSF020275">
    <property type="entry name" value="RadSAM_TM0948_prd"/>
    <property type="match status" value="1"/>
</dbReference>
<dbReference type="InParanoid" id="Q9X045"/>
<dbReference type="EMBL" id="AE000512">
    <property type="protein sequence ID" value="AAD36029.1"/>
    <property type="molecule type" value="Genomic_DNA"/>
</dbReference>
<evidence type="ECO:0000256" key="10">
    <source>
        <dbReference type="ARBA" id="ARBA00023239"/>
    </source>
</evidence>
<reference evidence="12 13" key="1">
    <citation type="journal article" date="1999" name="Nature">
        <title>Evidence for lateral gene transfer between Archaea and Bacteria from genome sequence of Thermotoga maritima.</title>
        <authorList>
            <person name="Nelson K.E."/>
            <person name="Clayton R.A."/>
            <person name="Gill S.R."/>
            <person name="Gwinn M.L."/>
            <person name="Dodson R.J."/>
            <person name="Haft D.H."/>
            <person name="Hickey E.K."/>
            <person name="Peterson J.D."/>
            <person name="Nelson W.C."/>
            <person name="Ketchum K.A."/>
            <person name="McDonald L."/>
            <person name="Utterback T.R."/>
            <person name="Malek J.A."/>
            <person name="Linher K.D."/>
            <person name="Garrett M.M."/>
            <person name="Stewart A.M."/>
            <person name="Cotton M.D."/>
            <person name="Pratt M.S."/>
            <person name="Phillips C.A."/>
            <person name="Richardson D."/>
            <person name="Heidelberg J."/>
            <person name="Sutton G.G."/>
            <person name="Fleischmann R.D."/>
            <person name="White O."/>
            <person name="Salzberg S.L."/>
            <person name="Smith H.O."/>
            <person name="Venter J.C."/>
            <person name="Fraser C.M."/>
        </authorList>
    </citation>
    <scope>NUCLEOTIDE SEQUENCE [LARGE SCALE GENOMIC DNA]</scope>
    <source>
        <strain evidence="13">ATCC 43589 / DSM 3109 / JCM 10099 / NBRC 100826 / MSB8</strain>
    </source>
</reference>
<protein>
    <recommendedName>
        <fullName evidence="11">Radical SAM core domain-containing protein</fullName>
    </recommendedName>
</protein>
<evidence type="ECO:0000256" key="3">
    <source>
        <dbReference type="ARBA" id="ARBA00006804"/>
    </source>
</evidence>
<evidence type="ECO:0000256" key="4">
    <source>
        <dbReference type="ARBA" id="ARBA00022485"/>
    </source>
</evidence>
<dbReference type="Pfam" id="PF04055">
    <property type="entry name" value="Radical_SAM"/>
    <property type="match status" value="1"/>
</dbReference>
<evidence type="ECO:0000313" key="13">
    <source>
        <dbReference type="Proteomes" id="UP000008183"/>
    </source>
</evidence>
<keyword evidence="4" id="KW-0004">4Fe-4S</keyword>
<dbReference type="PIR" id="G72313">
    <property type="entry name" value="G72313"/>
</dbReference>
<dbReference type="AlphaFoldDB" id="Q9X045"/>
<evidence type="ECO:0000256" key="2">
    <source>
        <dbReference type="ARBA" id="ARBA00005155"/>
    </source>
</evidence>
<dbReference type="GO" id="GO:0016829">
    <property type="term" value="F:lyase activity"/>
    <property type="evidence" value="ECO:0007669"/>
    <property type="project" value="UniProtKB-KW"/>
</dbReference>
<dbReference type="PROSITE" id="PS51918">
    <property type="entry name" value="RADICAL_SAM"/>
    <property type="match status" value="1"/>
</dbReference>
<comment type="cofactor">
    <cofactor evidence="1">
        <name>[4Fe-4S] cluster</name>
        <dbReference type="ChEBI" id="CHEBI:49883"/>
    </cofactor>
</comment>
<organism evidence="12 13">
    <name type="scientific">Thermotoga maritima (strain ATCC 43589 / DSM 3109 / JCM 10099 / NBRC 100826 / MSB8)</name>
    <dbReference type="NCBI Taxonomy" id="243274"/>
    <lineage>
        <taxon>Bacteria</taxon>
        <taxon>Thermotogati</taxon>
        <taxon>Thermotogota</taxon>
        <taxon>Thermotogae</taxon>
        <taxon>Thermotogales</taxon>
        <taxon>Thermotogaceae</taxon>
        <taxon>Thermotoga</taxon>
    </lineage>
</organism>
<dbReference type="KEGG" id="tma:TM0948"/>
<dbReference type="SFLD" id="SFLDS00029">
    <property type="entry name" value="Radical_SAM"/>
    <property type="match status" value="1"/>
</dbReference>
<dbReference type="InterPro" id="IPR007197">
    <property type="entry name" value="rSAM"/>
</dbReference>
<dbReference type="InterPro" id="IPR013785">
    <property type="entry name" value="Aldolase_TIM"/>
</dbReference>
<evidence type="ECO:0000256" key="7">
    <source>
        <dbReference type="ARBA" id="ARBA00023004"/>
    </source>
</evidence>
<dbReference type="SUPFAM" id="SSF102114">
    <property type="entry name" value="Radical SAM enzymes"/>
    <property type="match status" value="1"/>
</dbReference>
<dbReference type="PANTHER" id="PTHR43787">
    <property type="entry name" value="FEMO COFACTOR BIOSYNTHESIS PROTEIN NIFB-RELATED"/>
    <property type="match status" value="1"/>
</dbReference>
<dbReference type="Gene3D" id="3.20.20.70">
    <property type="entry name" value="Aldolase class I"/>
    <property type="match status" value="1"/>
</dbReference>
<dbReference type="Proteomes" id="UP000008183">
    <property type="component" value="Chromosome"/>
</dbReference>
<keyword evidence="7" id="KW-0408">Iron</keyword>
<evidence type="ECO:0000256" key="5">
    <source>
        <dbReference type="ARBA" id="ARBA00022691"/>
    </source>
</evidence>
<dbReference type="InterPro" id="IPR058240">
    <property type="entry name" value="rSAM_sf"/>
</dbReference>
<evidence type="ECO:0000313" key="12">
    <source>
        <dbReference type="EMBL" id="AAD36029.1"/>
    </source>
</evidence>
<dbReference type="EnsemblBacteria" id="AAD36029">
    <property type="protein sequence ID" value="AAD36029"/>
    <property type="gene ID" value="TM_0948"/>
</dbReference>
<keyword evidence="5" id="KW-0949">S-adenosyl-L-methionine</keyword>
<evidence type="ECO:0000256" key="6">
    <source>
        <dbReference type="ARBA" id="ARBA00022723"/>
    </source>
</evidence>
<sequence length="258" mass="30261">MFHESYLENPVSLHYRIHPSSPRTIHTGCDHRVHYTQGGGNMAFNPVQRAMEMESLVMKGERRKYYRFRYSLYYGGIVTADTVGCKFLCAYCWNYFRNLRPKRAGDFLSPEEVAERLLEISKKRKCDLFRISGAEPILGRRSAEHVRKVIELVNNTFILETNGLMFGFDPSLVDLFVNLNVLIRVSVKGWDEESFEKITGASGEYFRYQLKALEHLHGKVHFWVAVVYDLFREKGLKELEKRLPIPCRIEKEYLEMYP</sequence>
<dbReference type="OrthoDB" id="9792276at2"/>
<evidence type="ECO:0000256" key="9">
    <source>
        <dbReference type="ARBA" id="ARBA00023231"/>
    </source>
</evidence>
<feature type="domain" description="Radical SAM core" evidence="11">
    <location>
        <begin position="69"/>
        <end position="258"/>
    </location>
</feature>
<evidence type="ECO:0000259" key="11">
    <source>
        <dbReference type="PROSITE" id="PS51918"/>
    </source>
</evidence>
<keyword evidence="9" id="KW-0535">Nitrogen fixation</keyword>
<accession>Q9X045</accession>
<keyword evidence="8" id="KW-0411">Iron-sulfur</keyword>
<evidence type="ECO:0000256" key="8">
    <source>
        <dbReference type="ARBA" id="ARBA00023014"/>
    </source>
</evidence>
<proteinExistence type="inferred from homology"/>
<keyword evidence="10" id="KW-0456">Lyase</keyword>
<comment type="similarity">
    <text evidence="3">Belongs to the radical SAM superfamily. NifB family.</text>
</comment>
<dbReference type="PaxDb" id="243274-THEMA_09605"/>
<keyword evidence="13" id="KW-1185">Reference proteome</keyword>
<dbReference type="DNASU" id="898685"/>
<evidence type="ECO:0000256" key="1">
    <source>
        <dbReference type="ARBA" id="ARBA00001966"/>
    </source>
</evidence>
<dbReference type="PANTHER" id="PTHR43787:SF13">
    <property type="entry name" value="FEMO COFACTOR BIOSYNTHESIS PROTEIN NIFB"/>
    <property type="match status" value="1"/>
</dbReference>
<gene>
    <name evidence="12" type="ordered locus">TM_0948</name>
</gene>